<accession>A0A1Y6CTY7</accession>
<dbReference type="OrthoDB" id="6688430at2"/>
<evidence type="ECO:0000313" key="2">
    <source>
        <dbReference type="Proteomes" id="UP000192923"/>
    </source>
</evidence>
<keyword evidence="2" id="KW-1185">Reference proteome</keyword>
<reference evidence="1 2" key="1">
    <citation type="submission" date="2016-12" db="EMBL/GenBank/DDBJ databases">
        <authorList>
            <person name="Song W.-J."/>
            <person name="Kurnit D.M."/>
        </authorList>
    </citation>
    <scope>NUCLEOTIDE SEQUENCE [LARGE SCALE GENOMIC DNA]</scope>
    <source>
        <strain evidence="1 2">175</strain>
    </source>
</reference>
<sequence length="585" mass="58734">MTAIQGTNVAAPIVPGDTADTFPSHVDIYGKGGYRAVADDTARDAIPAPRRSAGMLIWHEADRAYYRLASDLTSWEAGPGGGGGDMFGAHNLNEITDPAEARGNLGLGEVDNTSDLDKPVSTATQAALDLKLDASAYNDRFKGLYAALSALQAAHPAGAAGDYAQVDSGVGGALHIYSWDVSDGAWVLTSSDGTGAANTDQLPEGSTHLYFTAARAIAACTGVFQPLNTLLTALAGLSGTGWLKFTSGAPSVSDIAAADVSGLGTAATRNVGTGSGDVAAGDAPAAAITAHITATDPHGDRVYADAIVATKAPLVSPALTGIPTAPTAALGTNTNQVATMAAVKAAIDALVAGAPGALDTLDEIATQLANDESAVAALTAVVANKQPLDATLTALAALVTAADRLVYADGVDSFATTDLTAFGRTLAGLANVAALKTLLGLAVGDITGLGSAATHDADDFATAAQVAALAGYDLPFCFEGSPAASARLVAIILVRPVWMPFDLDGSIFRVDGAAGDYVLAVQQVRDGEVLVAGTATLHTDGTATLLLDGDVDGWTGDEIWIFAPATPDAGVTSVRGAIKAEAVLP</sequence>
<gene>
    <name evidence="1" type="ORF">SAMN02949497_1186</name>
</gene>
<protein>
    <recommendedName>
        <fullName evidence="3">Phage tail fibre repeat-containing protein</fullName>
    </recommendedName>
</protein>
<dbReference type="Proteomes" id="UP000192923">
    <property type="component" value="Unassembled WGS sequence"/>
</dbReference>
<evidence type="ECO:0000313" key="1">
    <source>
        <dbReference type="EMBL" id="SMF93891.1"/>
    </source>
</evidence>
<name>A0A1Y6CTY7_9GAMM</name>
<evidence type="ECO:0008006" key="3">
    <source>
        <dbReference type="Google" id="ProtNLM"/>
    </source>
</evidence>
<dbReference type="STRING" id="1760988.SAMN02949497_1186"/>
<dbReference type="RefSeq" id="WP_085210808.1">
    <property type="nucleotide sequence ID" value="NZ_FXAM01000001.1"/>
</dbReference>
<proteinExistence type="predicted"/>
<organism evidence="1 2">
    <name type="scientific">Methylomagnum ishizawai</name>
    <dbReference type="NCBI Taxonomy" id="1760988"/>
    <lineage>
        <taxon>Bacteria</taxon>
        <taxon>Pseudomonadati</taxon>
        <taxon>Pseudomonadota</taxon>
        <taxon>Gammaproteobacteria</taxon>
        <taxon>Methylococcales</taxon>
        <taxon>Methylococcaceae</taxon>
        <taxon>Methylomagnum</taxon>
    </lineage>
</organism>
<dbReference type="AlphaFoldDB" id="A0A1Y6CTY7"/>
<dbReference type="EMBL" id="FXAM01000001">
    <property type="protein sequence ID" value="SMF93891.1"/>
    <property type="molecule type" value="Genomic_DNA"/>
</dbReference>